<keyword evidence="8 13" id="KW-0547">Nucleotide-binding</keyword>
<evidence type="ECO:0000256" key="3">
    <source>
        <dbReference type="ARBA" id="ARBA00012513"/>
    </source>
</evidence>
<keyword evidence="5" id="KW-0963">Cytoplasm</keyword>
<dbReference type="eggNOG" id="KOG2464">
    <property type="taxonomic scope" value="Eukaryota"/>
</dbReference>
<feature type="region of interest" description="Disordered" evidence="14">
    <location>
        <begin position="1"/>
        <end position="25"/>
    </location>
</feature>
<evidence type="ECO:0000256" key="5">
    <source>
        <dbReference type="ARBA" id="ARBA00022490"/>
    </source>
</evidence>
<evidence type="ECO:0000259" key="15">
    <source>
        <dbReference type="PROSITE" id="PS50011"/>
    </source>
</evidence>
<dbReference type="Proteomes" id="UP000008549">
    <property type="component" value="Unassembled WGS sequence"/>
</dbReference>
<dbReference type="SMART" id="SM01331">
    <property type="entry name" value="DUF3635"/>
    <property type="match status" value="1"/>
</dbReference>
<dbReference type="PANTHER" id="PTHR24419">
    <property type="entry name" value="INTERLEUKIN-1 RECEPTOR-ASSOCIATED KINASE"/>
    <property type="match status" value="1"/>
</dbReference>
<dbReference type="FunCoup" id="A8WQN4">
    <property type="interactions" value="231"/>
</dbReference>
<feature type="compositionally biased region" description="Basic and acidic residues" evidence="14">
    <location>
        <begin position="340"/>
        <end position="354"/>
    </location>
</feature>
<dbReference type="Gene3D" id="3.30.200.20">
    <property type="entry name" value="Phosphorylase Kinase, domain 1"/>
    <property type="match status" value="1"/>
</dbReference>
<feature type="compositionally biased region" description="Polar residues" evidence="14">
    <location>
        <begin position="375"/>
        <end position="388"/>
    </location>
</feature>
<dbReference type="PROSITE" id="PS50011">
    <property type="entry name" value="PROTEIN_KINASE_DOM"/>
    <property type="match status" value="1"/>
</dbReference>
<dbReference type="EC" id="2.7.11.1" evidence="3"/>
<keyword evidence="6" id="KW-0723">Serine/threonine-protein kinase</keyword>
<proteinExistence type="predicted"/>
<dbReference type="GO" id="GO:0005694">
    <property type="term" value="C:chromosome"/>
    <property type="evidence" value="ECO:0007669"/>
    <property type="project" value="UniProtKB-SubCell"/>
</dbReference>
<dbReference type="GO" id="GO:0000278">
    <property type="term" value="P:mitotic cell cycle"/>
    <property type="evidence" value="ECO:0000318"/>
    <property type="project" value="GO_Central"/>
</dbReference>
<dbReference type="GO" id="GO:0005524">
    <property type="term" value="F:ATP binding"/>
    <property type="evidence" value="ECO:0007669"/>
    <property type="project" value="UniProtKB-UniRule"/>
</dbReference>
<dbReference type="GO" id="GO:0035556">
    <property type="term" value="P:intracellular signal transduction"/>
    <property type="evidence" value="ECO:0000318"/>
    <property type="project" value="GO_Central"/>
</dbReference>
<evidence type="ECO:0000256" key="14">
    <source>
        <dbReference type="SAM" id="MobiDB-lite"/>
    </source>
</evidence>
<dbReference type="GO" id="GO:0005737">
    <property type="term" value="C:cytoplasm"/>
    <property type="evidence" value="ECO:0000318"/>
    <property type="project" value="GO_Central"/>
</dbReference>
<evidence type="ECO:0000256" key="7">
    <source>
        <dbReference type="ARBA" id="ARBA00022679"/>
    </source>
</evidence>
<organism evidence="16 17">
    <name type="scientific">Caenorhabditis briggsae</name>
    <dbReference type="NCBI Taxonomy" id="6238"/>
    <lineage>
        <taxon>Eukaryota</taxon>
        <taxon>Metazoa</taxon>
        <taxon>Ecdysozoa</taxon>
        <taxon>Nematoda</taxon>
        <taxon>Chromadorea</taxon>
        <taxon>Rhabditida</taxon>
        <taxon>Rhabditina</taxon>
        <taxon>Rhabditomorpha</taxon>
        <taxon>Rhabditoidea</taxon>
        <taxon>Rhabditidae</taxon>
        <taxon>Peloderinae</taxon>
        <taxon>Caenorhabditis</taxon>
    </lineage>
</organism>
<feature type="region of interest" description="Disordered" evidence="14">
    <location>
        <begin position="454"/>
        <end position="488"/>
    </location>
</feature>
<feature type="compositionally biased region" description="Basic and acidic residues" evidence="14">
    <location>
        <begin position="363"/>
        <end position="374"/>
    </location>
</feature>
<dbReference type="InParanoid" id="A8WQN4"/>
<dbReference type="AlphaFoldDB" id="A8WQN4"/>
<accession>A8WQN4</accession>
<comment type="catalytic activity">
    <reaction evidence="11">
        <text>L-threonyl-[protein] + ATP = O-phospho-L-threonyl-[protein] + ADP + H(+)</text>
        <dbReference type="Rhea" id="RHEA:46608"/>
        <dbReference type="Rhea" id="RHEA-COMP:11060"/>
        <dbReference type="Rhea" id="RHEA-COMP:11605"/>
        <dbReference type="ChEBI" id="CHEBI:15378"/>
        <dbReference type="ChEBI" id="CHEBI:30013"/>
        <dbReference type="ChEBI" id="CHEBI:30616"/>
        <dbReference type="ChEBI" id="CHEBI:61977"/>
        <dbReference type="ChEBI" id="CHEBI:456216"/>
        <dbReference type="EC" id="2.7.11.1"/>
    </reaction>
</comment>
<dbReference type="HOGENOM" id="CLU_013543_0_0_1"/>
<feature type="domain" description="Protein kinase" evidence="15">
    <location>
        <begin position="583"/>
        <end position="918"/>
    </location>
</feature>
<keyword evidence="9" id="KW-0418">Kinase</keyword>
<evidence type="ECO:0000256" key="1">
    <source>
        <dbReference type="ARBA" id="ARBA00004286"/>
    </source>
</evidence>
<dbReference type="PANTHER" id="PTHR24419:SF18">
    <property type="entry name" value="SERINE_THREONINE-PROTEIN KINASE HASPIN"/>
    <property type="match status" value="1"/>
</dbReference>
<dbReference type="PROSITE" id="PS00107">
    <property type="entry name" value="PROTEIN_KINASE_ATP"/>
    <property type="match status" value="1"/>
</dbReference>
<evidence type="ECO:0000256" key="8">
    <source>
        <dbReference type="ARBA" id="ARBA00022741"/>
    </source>
</evidence>
<dbReference type="Pfam" id="PF12330">
    <property type="entry name" value="Haspin_kinase"/>
    <property type="match status" value="1"/>
</dbReference>
<evidence type="ECO:0000256" key="6">
    <source>
        <dbReference type="ARBA" id="ARBA00022527"/>
    </source>
</evidence>
<sequence length="918" mass="105172">MPPKKAGTQKGPKKLTEEQKQRNLFNRRKKESHFCVVNEYHEYSLFASRYDRPEPKFKEKKVPQKKPQQSKRNVFPDVSVEHVSSDEEDAGNFEIPDKVDDEDEQYRKLAAQYNVSEYSSMEVYNEEGFQCEWNGRGRFVKKEAQPPPESRPGPSVETVGNFPMMNKPAKKNEVIATMKKAKKADAQALVSKPVLNFKMSACMTFQLNVAKARSGFLITFQKTSPLISEIAEENRRPPEFRVFNTPTRNRILTSRMNNSQYPPQSDRPLMLSYTPPRENLTQDIENIDGSLNFDPKAFSTPIDKEPKTKRRTHRFLDDSYEDEPERYEPEEEVFNEPSEFPEKTNNEKSMEIHHPVQISTFDPTREIEKEEPEKLSSSINRKAETSVTELLEDAEEDNEASKLQPDESKYAKKRQRTASPETMCQGASTLMNTQNDGLDLGLDLMSGVNDKEEEAARVKKRGTLQPQKRQLDRESRCPRQSTMSIGSNNDSIMSAMEEMSLDQKLMDTLGDDLGQSNLTESRAESRNAPTAMTIRHEDESVIPFYLADATVHVEPTTMLQLLHVAGQKEIKTWNDLPQTAFKPRTIKKLGEGSYGEVFATNWDGEKVAIKVVPFEADKNNRLYTGEYHSEQMQPADEILPELIVMKELNQLRDMDGVHSTPNFIKLISAEIVVGEFPSGMLKAWERYAKTVKESENTHPKIYSSEQQKSIVFVSGNGGIALEDFVLKSEEEIFSILHQIIISMMVAEEALSFEHRDLHLGNILIDRNGDQEVLYKFNNEKFALKTHGLKVSIIDFTLSRISKEGTTVYLDLENDPDIFKGEGNPQFDVYRQMRENNGGEWMTFNRRTNLMWIVYIANSLTDDPICPEGLITDERKEELRQYFAELGSFDTCCDSLTTESFFEKFYDGYVGAIIQDSEE</sequence>
<keyword evidence="17" id="KW-1185">Reference proteome</keyword>
<evidence type="ECO:0000256" key="2">
    <source>
        <dbReference type="ARBA" id="ARBA00004496"/>
    </source>
</evidence>
<dbReference type="OMA" id="PETMCQG"/>
<feature type="region of interest" description="Disordered" evidence="14">
    <location>
        <begin position="291"/>
        <end position="422"/>
    </location>
</feature>
<evidence type="ECO:0000313" key="17">
    <source>
        <dbReference type="Proteomes" id="UP000008549"/>
    </source>
</evidence>
<dbReference type="EMBL" id="HE601298">
    <property type="protein sequence ID" value="CAP22792.2"/>
    <property type="molecule type" value="Genomic_DNA"/>
</dbReference>
<feature type="binding site" evidence="13">
    <location>
        <position position="610"/>
    </location>
    <ligand>
        <name>ATP</name>
        <dbReference type="ChEBI" id="CHEBI:30616"/>
    </ligand>
</feature>
<evidence type="ECO:0000313" key="18">
    <source>
        <dbReference type="WormBase" id="CBG01851"/>
    </source>
</evidence>
<dbReference type="InterPro" id="IPR024604">
    <property type="entry name" value="GSG2_C"/>
</dbReference>
<comment type="subcellular location">
    <subcellularLocation>
        <location evidence="1">Chromosome</location>
    </subcellularLocation>
    <subcellularLocation>
        <location evidence="2">Cytoplasm</location>
    </subcellularLocation>
</comment>
<dbReference type="InterPro" id="IPR000719">
    <property type="entry name" value="Prot_kinase_dom"/>
</dbReference>
<keyword evidence="10 13" id="KW-0067">ATP-binding</keyword>
<dbReference type="Gene3D" id="1.10.510.10">
    <property type="entry name" value="Transferase(Phosphotransferase) domain 1"/>
    <property type="match status" value="1"/>
</dbReference>
<evidence type="ECO:0000256" key="10">
    <source>
        <dbReference type="ARBA" id="ARBA00022840"/>
    </source>
</evidence>
<dbReference type="InterPro" id="IPR011009">
    <property type="entry name" value="Kinase-like_dom_sf"/>
</dbReference>
<dbReference type="FunFam" id="1.10.510.10:FF:000401">
    <property type="entry name" value="serine/threonine-protein kinase haspin"/>
    <property type="match status" value="1"/>
</dbReference>
<reference evidence="16 17" key="2">
    <citation type="journal article" date="2011" name="PLoS Genet.">
        <title>Caenorhabditis briggsae recombinant inbred line genotypes reveal inter-strain incompatibility and the evolution of recombination.</title>
        <authorList>
            <person name="Ross J.A."/>
            <person name="Koboldt D.C."/>
            <person name="Staisch J.E."/>
            <person name="Chamberlin H.M."/>
            <person name="Gupta B.P."/>
            <person name="Miller R.D."/>
            <person name="Baird S.E."/>
            <person name="Haag E.S."/>
        </authorList>
    </citation>
    <scope>NUCLEOTIDE SEQUENCE [LARGE SCALE GENOMIC DNA]</scope>
    <source>
        <strain evidence="16 17">AF16</strain>
    </source>
</reference>
<dbReference type="InterPro" id="IPR017441">
    <property type="entry name" value="Protein_kinase_ATP_BS"/>
</dbReference>
<feature type="region of interest" description="Disordered" evidence="14">
    <location>
        <begin position="142"/>
        <end position="165"/>
    </location>
</feature>
<dbReference type="GO" id="GO:0005634">
    <property type="term" value="C:nucleus"/>
    <property type="evidence" value="ECO:0000318"/>
    <property type="project" value="GO_Central"/>
</dbReference>
<comment type="catalytic activity">
    <reaction evidence="12">
        <text>L-seryl-[protein] + ATP = O-phospho-L-seryl-[protein] + ADP + H(+)</text>
        <dbReference type="Rhea" id="RHEA:17989"/>
        <dbReference type="Rhea" id="RHEA-COMP:9863"/>
        <dbReference type="Rhea" id="RHEA-COMP:11604"/>
        <dbReference type="ChEBI" id="CHEBI:15378"/>
        <dbReference type="ChEBI" id="CHEBI:29999"/>
        <dbReference type="ChEBI" id="CHEBI:30616"/>
        <dbReference type="ChEBI" id="CHEBI:83421"/>
        <dbReference type="ChEBI" id="CHEBI:456216"/>
        <dbReference type="EC" id="2.7.11.1"/>
    </reaction>
</comment>
<feature type="compositionally biased region" description="Acidic residues" evidence="14">
    <location>
        <begin position="318"/>
        <end position="334"/>
    </location>
</feature>
<keyword evidence="4" id="KW-0158">Chromosome</keyword>
<gene>
    <name evidence="18" type="primary">hasp-1</name>
    <name evidence="16 18" type="ORF">CBG01851</name>
    <name evidence="16" type="ORF">CBG_01851</name>
</gene>
<dbReference type="GO" id="GO:0072354">
    <property type="term" value="F:histone H3T3 kinase activity"/>
    <property type="evidence" value="ECO:0000318"/>
    <property type="project" value="GO_Central"/>
</dbReference>
<dbReference type="WormBase" id="CBG01851">
    <property type="protein sequence ID" value="CBP06102"/>
    <property type="gene ID" value="WBGene00025031"/>
    <property type="gene designation" value="Cbr-hasp-1"/>
</dbReference>
<feature type="compositionally biased region" description="Polar residues" evidence="14">
    <location>
        <begin position="478"/>
        <end position="488"/>
    </location>
</feature>
<reference evidence="16 17" key="1">
    <citation type="journal article" date="2003" name="PLoS Biol.">
        <title>The genome sequence of Caenorhabditis briggsae: a platform for comparative genomics.</title>
        <authorList>
            <person name="Stein L.D."/>
            <person name="Bao Z."/>
            <person name="Blasiar D."/>
            <person name="Blumenthal T."/>
            <person name="Brent M.R."/>
            <person name="Chen N."/>
            <person name="Chinwalla A."/>
            <person name="Clarke L."/>
            <person name="Clee C."/>
            <person name="Coghlan A."/>
            <person name="Coulson A."/>
            <person name="D'Eustachio P."/>
            <person name="Fitch D.H."/>
            <person name="Fulton L.A."/>
            <person name="Fulton R.E."/>
            <person name="Griffiths-Jones S."/>
            <person name="Harris T.W."/>
            <person name="Hillier L.W."/>
            <person name="Kamath R."/>
            <person name="Kuwabara P.E."/>
            <person name="Mardis E.R."/>
            <person name="Marra M.A."/>
            <person name="Miner T.L."/>
            <person name="Minx P."/>
            <person name="Mullikin J.C."/>
            <person name="Plumb R.W."/>
            <person name="Rogers J."/>
            <person name="Schein J.E."/>
            <person name="Sohrmann M."/>
            <person name="Spieth J."/>
            <person name="Stajich J.E."/>
            <person name="Wei C."/>
            <person name="Willey D."/>
            <person name="Wilson R.K."/>
            <person name="Durbin R."/>
            <person name="Waterston R.H."/>
        </authorList>
    </citation>
    <scope>NUCLEOTIDE SEQUENCE [LARGE SCALE GENOMIC DNA]</scope>
    <source>
        <strain evidence="16 17">AF16</strain>
    </source>
</reference>
<evidence type="ECO:0000256" key="9">
    <source>
        <dbReference type="ARBA" id="ARBA00022777"/>
    </source>
</evidence>
<evidence type="ECO:0000256" key="12">
    <source>
        <dbReference type="ARBA" id="ARBA00048679"/>
    </source>
</evidence>
<protein>
    <recommendedName>
        <fullName evidence="3">non-specific serine/threonine protein kinase</fullName>
        <ecNumber evidence="3">2.7.11.1</ecNumber>
    </recommendedName>
</protein>
<feature type="region of interest" description="Disordered" evidence="14">
    <location>
        <begin position="54"/>
        <end position="101"/>
    </location>
</feature>
<evidence type="ECO:0000313" key="16">
    <source>
        <dbReference type="EMBL" id="CAP22792.2"/>
    </source>
</evidence>
<dbReference type="STRING" id="6238.A8WQN4"/>
<evidence type="ECO:0000256" key="11">
    <source>
        <dbReference type="ARBA" id="ARBA00047899"/>
    </source>
</evidence>
<name>A8WQN4_CAEBR</name>
<evidence type="ECO:0000256" key="13">
    <source>
        <dbReference type="PROSITE-ProRule" id="PRU10141"/>
    </source>
</evidence>
<keyword evidence="7" id="KW-0808">Transferase</keyword>
<evidence type="ECO:0000256" key="4">
    <source>
        <dbReference type="ARBA" id="ARBA00022454"/>
    </source>
</evidence>
<dbReference type="SUPFAM" id="SSF56112">
    <property type="entry name" value="Protein kinase-like (PK-like)"/>
    <property type="match status" value="1"/>
</dbReference>